<evidence type="ECO:0000313" key="6">
    <source>
        <dbReference type="Proteomes" id="UP000191135"/>
    </source>
</evidence>
<dbReference type="PANTHER" id="PTHR11019">
    <property type="entry name" value="HTH-TYPE TRANSCRIPTIONAL REGULATOR NIMR"/>
    <property type="match status" value="1"/>
</dbReference>
<dbReference type="RefSeq" id="WP_051085116.1">
    <property type="nucleotide sequence ID" value="NZ_AQWH01000013.1"/>
</dbReference>
<evidence type="ECO:0000256" key="2">
    <source>
        <dbReference type="ARBA" id="ARBA00023163"/>
    </source>
</evidence>
<evidence type="ECO:0000259" key="4">
    <source>
        <dbReference type="PROSITE" id="PS01124"/>
    </source>
</evidence>
<evidence type="ECO:0000256" key="3">
    <source>
        <dbReference type="SAM" id="MobiDB-lite"/>
    </source>
</evidence>
<keyword evidence="1" id="KW-0805">Transcription regulation</keyword>
<feature type="domain" description="HTH araC/xylS-type" evidence="4">
    <location>
        <begin position="149"/>
        <end position="246"/>
    </location>
</feature>
<organism evidence="5 6">
    <name type="scientific">Martelella mediterranea DSM 17316</name>
    <dbReference type="NCBI Taxonomy" id="1122214"/>
    <lineage>
        <taxon>Bacteria</taxon>
        <taxon>Pseudomonadati</taxon>
        <taxon>Pseudomonadota</taxon>
        <taxon>Alphaproteobacteria</taxon>
        <taxon>Hyphomicrobiales</taxon>
        <taxon>Aurantimonadaceae</taxon>
        <taxon>Martelella</taxon>
    </lineage>
</organism>
<proteinExistence type="predicted"/>
<dbReference type="CDD" id="cd06124">
    <property type="entry name" value="cupin_NimR-like_N"/>
    <property type="match status" value="1"/>
</dbReference>
<dbReference type="Proteomes" id="UP000191135">
    <property type="component" value="Chromosome"/>
</dbReference>
<name>A0A1U9Z5T2_9HYPH</name>
<dbReference type="SMART" id="SM00342">
    <property type="entry name" value="HTH_ARAC"/>
    <property type="match status" value="1"/>
</dbReference>
<dbReference type="SUPFAM" id="SSF51182">
    <property type="entry name" value="RmlC-like cupins"/>
    <property type="match status" value="1"/>
</dbReference>
<keyword evidence="2" id="KW-0804">Transcription</keyword>
<dbReference type="InterPro" id="IPR018060">
    <property type="entry name" value="HTH_AraC"/>
</dbReference>
<dbReference type="PROSITE" id="PS01124">
    <property type="entry name" value="HTH_ARAC_FAMILY_2"/>
    <property type="match status" value="1"/>
</dbReference>
<gene>
    <name evidence="5" type="primary">ripA_1</name>
    <name evidence="5" type="ORF">Mame_03777</name>
</gene>
<reference evidence="5 6" key="1">
    <citation type="submission" date="2017-03" db="EMBL/GenBank/DDBJ databases">
        <title>Foreign affairs: Plasmid Transfer between Roseobacters and Rhizobia.</title>
        <authorList>
            <person name="Bartling P."/>
            <person name="Bunk B."/>
            <person name="Overmann J."/>
            <person name="Brinkmann H."/>
            <person name="Petersen J."/>
        </authorList>
    </citation>
    <scope>NUCLEOTIDE SEQUENCE [LARGE SCALE GENOMIC DNA]</scope>
    <source>
        <strain evidence="5 6">MACL11</strain>
    </source>
</reference>
<dbReference type="Gene3D" id="1.10.10.60">
    <property type="entry name" value="Homeodomain-like"/>
    <property type="match status" value="1"/>
</dbReference>
<dbReference type="Pfam" id="PF12833">
    <property type="entry name" value="HTH_18"/>
    <property type="match status" value="1"/>
</dbReference>
<accession>A0A1U9Z5T2</accession>
<dbReference type="SUPFAM" id="SSF46689">
    <property type="entry name" value="Homeodomain-like"/>
    <property type="match status" value="1"/>
</dbReference>
<dbReference type="InterPro" id="IPR011051">
    <property type="entry name" value="RmlC_Cupin_sf"/>
</dbReference>
<evidence type="ECO:0000313" key="5">
    <source>
        <dbReference type="EMBL" id="AQZ53079.1"/>
    </source>
</evidence>
<keyword evidence="6" id="KW-1185">Reference proteome</keyword>
<evidence type="ECO:0000256" key="1">
    <source>
        <dbReference type="ARBA" id="ARBA00023015"/>
    </source>
</evidence>
<dbReference type="GO" id="GO:0003700">
    <property type="term" value="F:DNA-binding transcription factor activity"/>
    <property type="evidence" value="ECO:0007669"/>
    <property type="project" value="InterPro"/>
</dbReference>
<sequence>MHTLLTVHRVSKPKGVALPLHAHEHAQLTFAASGMVQVHTDAGIWLVPPQLTAWIPSGISHRLDILTDAELWMMHWQPAAIEAWAPSTFPHRAFVSKVTPLMRALLATAIEIDIRSEKASLLARLMLLELDAMTDAPTYLPLPTSAVAKRVADIAIADYRNHLDLAELASRAATSVRTASRLFPVETGMTLKAWRQRARIVRTMEQLAQGRAIAHVASEAGFSGTAAFCHAFRQVTDMTPGAFIEDPKHLNPRSQTADSSHGNASGA</sequence>
<dbReference type="KEGG" id="mmed:Mame_03777"/>
<dbReference type="Gene3D" id="2.60.120.10">
    <property type="entry name" value="Jelly Rolls"/>
    <property type="match status" value="1"/>
</dbReference>
<dbReference type="AlphaFoldDB" id="A0A1U9Z5T2"/>
<protein>
    <submittedName>
        <fullName evidence="5">HTH-type transcriptional repressor of iron proteins A</fullName>
    </submittedName>
</protein>
<dbReference type="InterPro" id="IPR014710">
    <property type="entry name" value="RmlC-like_jellyroll"/>
</dbReference>
<dbReference type="EMBL" id="CP020330">
    <property type="protein sequence ID" value="AQZ53079.1"/>
    <property type="molecule type" value="Genomic_DNA"/>
</dbReference>
<dbReference type="InterPro" id="IPR009057">
    <property type="entry name" value="Homeodomain-like_sf"/>
</dbReference>
<feature type="compositionally biased region" description="Polar residues" evidence="3">
    <location>
        <begin position="252"/>
        <end position="267"/>
    </location>
</feature>
<dbReference type="STRING" id="1122214.Mame_03777"/>
<dbReference type="PANTHER" id="PTHR11019:SF199">
    <property type="entry name" value="HTH-TYPE TRANSCRIPTIONAL REGULATOR NIMR"/>
    <property type="match status" value="1"/>
</dbReference>
<feature type="region of interest" description="Disordered" evidence="3">
    <location>
        <begin position="243"/>
        <end position="267"/>
    </location>
</feature>
<dbReference type="eggNOG" id="COG2207">
    <property type="taxonomic scope" value="Bacteria"/>
</dbReference>
<dbReference type="GO" id="GO:0043565">
    <property type="term" value="F:sequence-specific DNA binding"/>
    <property type="evidence" value="ECO:0007669"/>
    <property type="project" value="InterPro"/>
</dbReference>